<feature type="region of interest" description="Disordered" evidence="1">
    <location>
        <begin position="2608"/>
        <end position="2645"/>
    </location>
</feature>
<feature type="compositionally biased region" description="Low complexity" evidence="1">
    <location>
        <begin position="2237"/>
        <end position="2247"/>
    </location>
</feature>
<feature type="compositionally biased region" description="Basic and acidic residues" evidence="1">
    <location>
        <begin position="2037"/>
        <end position="2056"/>
    </location>
</feature>
<feature type="compositionally biased region" description="Basic and acidic residues" evidence="1">
    <location>
        <begin position="802"/>
        <end position="829"/>
    </location>
</feature>
<feature type="region of interest" description="Disordered" evidence="1">
    <location>
        <begin position="1121"/>
        <end position="1227"/>
    </location>
</feature>
<feature type="region of interest" description="Disordered" evidence="1">
    <location>
        <begin position="1340"/>
        <end position="1363"/>
    </location>
</feature>
<dbReference type="PANTHER" id="PTHR43670:SF114">
    <property type="entry name" value="OS05G0592000 PROTEIN"/>
    <property type="match status" value="1"/>
</dbReference>
<feature type="region of interest" description="Disordered" evidence="1">
    <location>
        <begin position="4286"/>
        <end position="4325"/>
    </location>
</feature>
<dbReference type="RefSeq" id="WP_345092145.1">
    <property type="nucleotide sequence ID" value="NZ_BAAAWG010000019.1"/>
</dbReference>
<comment type="caution">
    <text evidence="3">The sequence shown here is derived from an EMBL/GenBank/DDBJ whole genome shotgun (WGS) entry which is preliminary data.</text>
</comment>
<feature type="compositionally biased region" description="Low complexity" evidence="1">
    <location>
        <begin position="585"/>
        <end position="595"/>
    </location>
</feature>
<dbReference type="EMBL" id="JBHSPW010000005">
    <property type="protein sequence ID" value="MFC5894043.1"/>
    <property type="molecule type" value="Genomic_DNA"/>
</dbReference>
<feature type="region of interest" description="Disordered" evidence="1">
    <location>
        <begin position="2468"/>
        <end position="2504"/>
    </location>
</feature>
<feature type="compositionally biased region" description="Polar residues" evidence="1">
    <location>
        <begin position="573"/>
        <end position="584"/>
    </location>
</feature>
<reference evidence="4" key="1">
    <citation type="journal article" date="2019" name="Int. J. Syst. Evol. Microbiol.">
        <title>The Global Catalogue of Microorganisms (GCM) 10K type strain sequencing project: providing services to taxonomists for standard genome sequencing and annotation.</title>
        <authorList>
            <consortium name="The Broad Institute Genomics Platform"/>
            <consortium name="The Broad Institute Genome Sequencing Center for Infectious Disease"/>
            <person name="Wu L."/>
            <person name="Ma J."/>
        </authorList>
    </citation>
    <scope>NUCLEOTIDE SEQUENCE [LARGE SCALE GENOMIC DNA]</scope>
    <source>
        <strain evidence="4">CGMCC 1.15809</strain>
    </source>
</reference>
<feature type="compositionally biased region" description="Basic and acidic residues" evidence="1">
    <location>
        <begin position="2990"/>
        <end position="3050"/>
    </location>
</feature>
<feature type="compositionally biased region" description="Polar residues" evidence="1">
    <location>
        <begin position="4286"/>
        <end position="4296"/>
    </location>
</feature>
<feature type="region of interest" description="Disordered" evidence="1">
    <location>
        <begin position="1733"/>
        <end position="1805"/>
    </location>
</feature>
<feature type="compositionally biased region" description="Pro residues" evidence="1">
    <location>
        <begin position="3070"/>
        <end position="3083"/>
    </location>
</feature>
<dbReference type="PANTHER" id="PTHR43670">
    <property type="entry name" value="HEAT SHOCK PROTEIN 26"/>
    <property type="match status" value="1"/>
</dbReference>
<organism evidence="3 4">
    <name type="scientific">Streptomyces ramulosus</name>
    <dbReference type="NCBI Taxonomy" id="47762"/>
    <lineage>
        <taxon>Bacteria</taxon>
        <taxon>Bacillati</taxon>
        <taxon>Actinomycetota</taxon>
        <taxon>Actinomycetes</taxon>
        <taxon>Kitasatosporales</taxon>
        <taxon>Streptomycetaceae</taxon>
        <taxon>Streptomyces</taxon>
    </lineage>
</organism>
<feature type="compositionally biased region" description="Acidic residues" evidence="1">
    <location>
        <begin position="551"/>
        <end position="567"/>
    </location>
</feature>
<feature type="compositionally biased region" description="Basic and acidic residues" evidence="1">
    <location>
        <begin position="1733"/>
        <end position="1742"/>
    </location>
</feature>
<feature type="compositionally biased region" description="Polar residues" evidence="1">
    <location>
        <begin position="2616"/>
        <end position="2625"/>
    </location>
</feature>
<feature type="compositionally biased region" description="Polar residues" evidence="1">
    <location>
        <begin position="2333"/>
        <end position="2349"/>
    </location>
</feature>
<dbReference type="Proteomes" id="UP001596241">
    <property type="component" value="Unassembled WGS sequence"/>
</dbReference>
<proteinExistence type="predicted"/>
<feature type="region of interest" description="Disordered" evidence="1">
    <location>
        <begin position="2032"/>
        <end position="2093"/>
    </location>
</feature>
<feature type="compositionally biased region" description="Low complexity" evidence="1">
    <location>
        <begin position="638"/>
        <end position="653"/>
    </location>
</feature>
<feature type="region of interest" description="Disordered" evidence="1">
    <location>
        <begin position="2332"/>
        <end position="2363"/>
    </location>
</feature>
<feature type="compositionally biased region" description="Low complexity" evidence="1">
    <location>
        <begin position="791"/>
        <end position="801"/>
    </location>
</feature>
<feature type="region of interest" description="Disordered" evidence="1">
    <location>
        <begin position="4793"/>
        <end position="4815"/>
    </location>
</feature>
<feature type="compositionally biased region" description="Low complexity" evidence="1">
    <location>
        <begin position="513"/>
        <end position="522"/>
    </location>
</feature>
<feature type="region of interest" description="Disordered" evidence="1">
    <location>
        <begin position="2211"/>
        <end position="2247"/>
    </location>
</feature>
<feature type="domain" description="Outer membrane channel protein CpnT-like N-terminal" evidence="2">
    <location>
        <begin position="21"/>
        <end position="131"/>
    </location>
</feature>
<dbReference type="Pfam" id="PF25547">
    <property type="entry name" value="WXG100_2"/>
    <property type="match status" value="1"/>
</dbReference>
<feature type="compositionally biased region" description="Basic and acidic residues" evidence="1">
    <location>
        <begin position="4142"/>
        <end position="4176"/>
    </location>
</feature>
<feature type="compositionally biased region" description="Basic and acidic residues" evidence="1">
    <location>
        <begin position="1754"/>
        <end position="1767"/>
    </location>
</feature>
<feature type="region of interest" description="Disordered" evidence="1">
    <location>
        <begin position="445"/>
        <end position="877"/>
    </location>
</feature>
<feature type="compositionally biased region" description="Low complexity" evidence="1">
    <location>
        <begin position="763"/>
        <end position="783"/>
    </location>
</feature>
<keyword evidence="4" id="KW-1185">Reference proteome</keyword>
<evidence type="ECO:0000256" key="1">
    <source>
        <dbReference type="SAM" id="MobiDB-lite"/>
    </source>
</evidence>
<feature type="region of interest" description="Disordered" evidence="1">
    <location>
        <begin position="4118"/>
        <end position="4179"/>
    </location>
</feature>
<feature type="compositionally biased region" description="Gly residues" evidence="1">
    <location>
        <begin position="2482"/>
        <end position="2493"/>
    </location>
</feature>
<feature type="compositionally biased region" description="Basic and acidic residues" evidence="1">
    <location>
        <begin position="1153"/>
        <end position="1204"/>
    </location>
</feature>
<protein>
    <recommendedName>
        <fullName evidence="2">Outer membrane channel protein CpnT-like N-terminal domain-containing protein</fullName>
    </recommendedName>
</protein>
<accession>A0ABW1FKK4</accession>
<feature type="compositionally biased region" description="Polar residues" evidence="1">
    <location>
        <begin position="712"/>
        <end position="754"/>
    </location>
</feature>
<feature type="compositionally biased region" description="Basic and acidic residues" evidence="1">
    <location>
        <begin position="602"/>
        <end position="616"/>
    </location>
</feature>
<feature type="compositionally biased region" description="Basic and acidic residues" evidence="1">
    <location>
        <begin position="673"/>
        <end position="693"/>
    </location>
</feature>
<sequence length="4837" mass="523168">MSLQISDEGRGWFIALTGQDFTHADEDKLRELGDGYGQIRQKLDELPEQVVHAVNTVRNSITGDTADAYAKSLSEFTTGERNYIRAGQELSGGLEKMAKSSSVNIEYMKIMAILQITEMLIEIVIAIAMLQFEEIPEIKFKASTFLQRLLRSLLDHLAMHVVLNESIGTVLDALAQRIQMAKGHRDAWDVNLTKDAALGGLLDGLLEGPLSLLGGKVGQKLSDLFAGPVAKNVGKQITNDLSIATDTVADTTSKSLADGVENIITKNADDLLRPLGGSAAGKGVGESATKKISDDFGDLFAHTFKDTLGEQAARDLGKQYGNAFAKNWGNESRPALKEVLDNGGGQHLNPAVHQSLTNLSDTTLKAIRDHHDNVAVKTSHFAGATGAVTGQAYLSEGFFNLLFSDEKSFSVTPVSGASAAAGQAATHAGTVGGASGLAALTNAVKNTPGPLPTTGVDHSPATGPDTYVPPALSSDGQQNAPTDTTPPPNDGQQQPTASDQNSGGGPNATATPSSSQQDTSQQNIANHSSSGGNGGDDGNNRPPAPSHYEDAISDTDNDSVNDDESVNDDALNGTENATDQQPAATSHTTQDTRTTPTDDDLRESGNDRSPSGHESELQNTAAAQAHVLSGSQHSTTGQQHTSPTQTAQTAQTAPKSEGMKDGTGKDGTTPPVSDHRSGTQETVHTEDGPKQTDTDTSGEDTSGKATGEPQKIATSSHTDDTGSANDSATATENQSDGTPKQPATTPTSSDSSEQLTDEHRTPQQEQQTQKPQTQEPQQTPQQEHLPKQEEQQPPQQEPGQQQEEKKEEKKEPEQKQHPEPEQHGQHEQESGQQEQHGQRKPVPEPQKQAPPEPSGSKWGDLTTLTEQNQGPAPMTPPEFVTRERHAIAEHTVDGDPYQVLNIPGNGDCLFASVLVGAYHQNVLPEIRGLDVQGLRKRLATDLEENPQKLAEYDAVLDPVDLVLQDVFDHRTHPHGDRKPADVHKLQQEIKKGLAHRSAAVQERAWQKLLAHSNYQGLRHVAPSPRKARDLGIAGLVREAAKGRENLWNSPFAEYLPQLLTTLPEMQGANLTLISTVPSPIPGAPPVLQSPQPLAWNPDAPPLYVFYEDRSVHYQAMAKTMSETPHDTGGPLPTSSQDKSGSSKENAPQNPPEQQEKQEQQQHEEQKQPEKRQQPEQQDQDPRHSDPLPHDGQDNDRHDPNDGRQDPSPTPPQVVEVPQGFGKDGRYGLGQFGRVHRFGDIAFGSGGRRPDGLHTLVRSALDHPQGPNAAKKQPKPANLDRLADKLSAQLWQDLSGPEGQILARKLFDEGGLKLRVPVGRFQNTYSVTLKLSEVHRDAAQHLNAPPPHSGPAPGATPAPGAARNSEATGQLLFGESDKGQREAAVNYNVSDSSTVSNSRSVSATTSHATTVNDVGVKPKVTLTGSSGASKGHSNLTNTYVRPEINLAGTREHFGFEGATLTVDIRRGGDGRRWTDSAKDTLEVTFPTELTDPKANHTEHPWEVHSGSSDAARKKLARALQGMFFIAQESHGQSSLASALKQQYASVGPESGPARMLDSWFSEHGMLWSVHRLLSSTLLPSTVHKGTHYAAEARAGVTSVRRVGDATKVGLAGNTRDWNSVFHTDSKSGGKTADLTVVIGPEALPMSFPIGVSFGTSNSASLTEGYTGGTSNTTRFNGSSVPYELKLNVEAGLNPVGSADFSQTREVTVIIRVPEHLTGHFEQQLADVARKDGGQVVQGRDDTTHTTPAPGNDAAHQSDDDTRSVHERPEEDPDEITEVPREDASDQRHGSGEQHTPPKQPPTRGLFSVFGLQGLEDLPSTFLRDAQHLESRTDFRHKSAARGKEHRHALGEFLTTHFHADQLSHMAPDVMNGGVRRTFRSPKGESGQLLMHFGVTARPARPGEQPDAWRLPVASGTVQKWPTNWSWLQDSQGHTTSQSFTVGGTLSGDVTDQFAMTPADAFYSRGRDHSQSDGITTYGFSHMGANASGEMWHDSYPVVFETTVEVEHVSGTKVLNDQLPPVKKTVNGRADYLVPKSLPVEEHSPTEETHTEETHTEQTPETQPKHQVTVTDVEPTAVGRKKSYPPLTTPEGMTENRIGTQDRIDHVHGALDLQREAAKLFEQAGIPKQDAVPYVEKLLTPDQLKGILNRDAQSSAGRLVREKTFTDNNVQFVVEAITVNDKSFAQTQELSNFTLDEAMSRFTSTDKTVITNSRGLGGSLSGSRENGDESGGGSGDGSLGKATSSGTSTVKVTSIHPGQFVDQTLPHRQHEADVIWRLSVVQRDTNMLGTWGTPQVLVKDVQVEGGVSYLRPEYTKVTAAEAKVPERLTKLPLTAMTTDLSPRSDASTTGQDGNGAPGRSTPTVSSSILTTVETLLQKYAPDALGKNHDYRKPGTMTKAGGDSIFDARSLQSTSSVLRGTGLHFRMRTDGFGHHTYTNVVAQLTRGSDGAHFTGKVSKGVLSRYTQSHIRTEEAHSQTVKHSGSFGGGGSGGKGSDGASPSLSVGFGRSTTLSDSDAIMIRRHDAYTTAEEDLYVYEVDSSIELTVESVSHASQLVSAITGGKADAIKGGAEAVWKYIRNNDDGTRTLSIPVREEVVVARSELSPEQLRQVEQHNEQQDGQTGNQDAHTAAPQPTPTPKPTPIGKDEFRNHGVLVDMNESSSRKLFDDLMKELSKHDGAPKKFAEQGQAGREQLRQLLNSRELAWQLHGSGLGVTSDFGARLTTEAGVTTLTYGKLRLTFTQLDFGSPEGWTKGTSERSDYRYQYNTQSHAVGKDRSIGGGSTANFLAATGNKMTQGLTGKFKQGRTETHDSGGFTSMPTESIDRTVHWLRHSPAKLRVDIQLTADSSADKVGLGAVTGDDGYHGSFVLDDMLQLRYSPEAVVREVGGVTEAAVQVDSGWYLAPHHAGDDRQTAGMLDALRTAQDTDPTDNRTTWHVTSGGDGTVLVRDERLSEADFLDRYVRPQLTAEQNADLHQLMHWEGEDTPGSLRRLHIDNPTRPTSDDSHRNPDEERNGHRGEDRNESRNENLDEERDNTPDESRDESRNENRNDDPNENPDDDRNHHQDGNPDNTPDPTPASPLPPVHGPQVPRGFGDGGQHPLGQFGSLVRIGDIPIGVPGPRPASLTSLVRAAVDQTGTTLTPGHKNALVNKLAADMWQKISSPDGKLLVRKLLSKDGLLLDLYDDRQSKYRMKVWLDGLSRNEAIHLVHEQVSRPLPYGAKVVGHREAILNRQYGGTHTTSNSRSVTSTTSFQPTAEHAALSFAVNLSGSSSASAGQSFLHNSYDRPEFVFDGKQEHFAFPHATVKTILYGVPKSPGDQPPFHRPVPVEVAFPHELTSHEANHTSHDWEIAPHTPEDRSRVARALQDMFFLVRESSGQEQLVTRLTAPYPHMGEGSRAHAFLNHWFGEMGTIANFSRMLSATRLPSVHSNGHHYVSDVRAEILSLKRSGDAIEAGLANNVRMWDSLFHTTSQGGGKSFGVDLTVGPKLSEDAPSLSVPFSFALSSNNSASLTEGNTGGTSETVRFNGKSVPYEVHLMMEATLTEVGAPAMPPQAVPVRLVVHVPEHLADHFEYQLAKAAGRPVLPPLMRTVPPPNPPAFGLYEGFGVSGLSHLVDHFRRQAVVAERDVGFSHPTPEHRTRHLDQLNRFLEIQFHANELSRKTGEMFGDGIHLTFLGPRGNSGTQLLLHFTVKGERHTGDGTDAPWRLPVEDATVQKWPTHWNWLATTESVGNGQSLSFGFSMSLGGGGVTFTPPPGLSFGRSRDVSLTNGITTYAFSHQGTNASGTMWHDHYPARYEVSVYAEKVTGAESETSAPHVTTPTGGVQYLVPKSLTDLPLIAHADGSGDGPPPVPQRAQRPVWNGKTMTFSDIALPEGFTQERLRPDDRLDHVRHAQALRRAAAELLSELRIPPYVVSYLQHMITTDQLKGALSSDAKTLPGRFVIGGQFADTQVYLMAQAVTGNKKPLSTGTQELSSFGLTEYMLRHTRKTQISGTNSFTSNGGMAYEGTRGDNAGSGSFGYAETWSRAKGRTVIDIDDTHPGEFYSIDVPHEYHSLDVVWRLNIAVTRDNMLGTWKADGLSTDLYVPGGATIQRPVLTRQSAQEAGVPPTLEKLPILSMTTGLTPVPVHDPAGGPREQNRAPGGNHEESQESREDRDEREELERQGNLDGTRGPDERQTVLHPTLSQRVLTELVTLLSEAAPQVLGPLHTLNTPAGTMKSMADSILDGTSLRNLSSLLRDTGLTLQIRLDGFGHHDRVDVHLRMDRDTAEAARFTGKSAHGVLSRYIQSNTRQEEQFSTSRKHSKGITLGAGGSGPGGGGSVSASFTRTTGDGVANNASVMVRRHDAYTTGAEDLFVYEADAHLTLSVESFTHASQLVDALLLGRAHLIGAGVDKVATLFAPGRKEPHRIVLPVHEEVFVPRSELPVPVEGAPTPMSPITSHEFLGHDVLVDMDEKAGHTLFTDLMEQLATHPGTPKVFADPRHGGHVQLKQLIGARELARHMARTGLGTPTTQTATFPVRITAEGGVATHTHAQLTVEFRPRDLGLSQGWHQGTGERADYDLQNDIDAHTDNVGSKLGGGVSGSFHGVKQAFAASSSVTHTLENDSGGQVAVQKSSIDRTVHWQRHTPTSVDVVVKIATYGTFDAFGKPKISGKNVFEGTFTLNDALQLRFSPEAVLRGVGGVRPGAIRVESGWYVPPHPYGEANEAQQQAMRDALLTAQDTDPDDQRQTVHLTADGDDVLVGGERMGRQQFLDRYVKPHLTPEQAAKLDALARWEGGAGAALLLHLDLPGDALAAHGPRPKTPEPDAPGLLELPKEPAGLKRWADAVNTALDEAMEHY</sequence>
<feature type="compositionally biased region" description="Gly residues" evidence="1">
    <location>
        <begin position="2227"/>
        <end position="2236"/>
    </location>
</feature>
<feature type="compositionally biased region" description="Basic and acidic residues" evidence="1">
    <location>
        <begin position="1776"/>
        <end position="1790"/>
    </location>
</feature>
<evidence type="ECO:0000313" key="4">
    <source>
        <dbReference type="Proteomes" id="UP001596241"/>
    </source>
</evidence>
<evidence type="ECO:0000313" key="3">
    <source>
        <dbReference type="EMBL" id="MFC5894043.1"/>
    </source>
</evidence>
<feature type="compositionally biased region" description="Pro residues" evidence="1">
    <location>
        <begin position="1343"/>
        <end position="1355"/>
    </location>
</feature>
<feature type="compositionally biased region" description="Gly residues" evidence="1">
    <location>
        <begin position="4306"/>
        <end position="4318"/>
    </location>
</feature>
<feature type="region of interest" description="Disordered" evidence="1">
    <location>
        <begin position="2983"/>
        <end position="3102"/>
    </location>
</feature>
<evidence type="ECO:0000259" key="2">
    <source>
        <dbReference type="Pfam" id="PF25547"/>
    </source>
</evidence>
<dbReference type="InterPro" id="IPR057746">
    <property type="entry name" value="CpnT-like_N"/>
</dbReference>
<name>A0ABW1FKK4_9ACTN</name>
<gene>
    <name evidence="3" type="ORF">ACFP3M_14580</name>
</gene>
<feature type="region of interest" description="Disordered" evidence="1">
    <location>
        <begin position="1386"/>
        <end position="1409"/>
    </location>
</feature>